<dbReference type="EMBL" id="UOFY01000045">
    <property type="protein sequence ID" value="VAX10103.1"/>
    <property type="molecule type" value="Genomic_DNA"/>
</dbReference>
<organism evidence="1">
    <name type="scientific">hydrothermal vent metagenome</name>
    <dbReference type="NCBI Taxonomy" id="652676"/>
    <lineage>
        <taxon>unclassified sequences</taxon>
        <taxon>metagenomes</taxon>
        <taxon>ecological metagenomes</taxon>
    </lineage>
</organism>
<protein>
    <recommendedName>
        <fullName evidence="2">Right handed beta helix domain-containing protein</fullName>
    </recommendedName>
</protein>
<sequence>MSLKTISLFLLVLFSYIQSGYAAVYSPISSVPISITSSGSYCLTENLIYSETTGTAITINANDVVLDLNGWSIRGRHHGRTSLAGGASRAISVTGNAIIIKDIHFFDNTWWAINVEGENVLIKNNKITVDGRLDTNNSDYAASGINLSCNSNTGRGNRVSGNTITNIFPKVNPLYPDRYLSHYGIQVSGCSDTIIDNNYISGGIEYSEGNTVGYCNIGIYVRYGRVTITQNTINNFYRALYFYNSQTSVYINNIANHIGVVPNGAIDGGNNYIFY</sequence>
<name>A0A3B1BDM2_9ZZZZ</name>
<dbReference type="SUPFAM" id="SSF51126">
    <property type="entry name" value="Pectin lyase-like"/>
    <property type="match status" value="1"/>
</dbReference>
<evidence type="ECO:0000313" key="1">
    <source>
        <dbReference type="EMBL" id="VAX10103.1"/>
    </source>
</evidence>
<dbReference type="AlphaFoldDB" id="A0A3B1BDM2"/>
<proteinExistence type="predicted"/>
<evidence type="ECO:0008006" key="2">
    <source>
        <dbReference type="Google" id="ProtNLM"/>
    </source>
</evidence>
<gene>
    <name evidence="1" type="ORF">MNBD_GAMMA25-1775</name>
</gene>
<reference evidence="1" key="1">
    <citation type="submission" date="2018-06" db="EMBL/GenBank/DDBJ databases">
        <authorList>
            <person name="Zhirakovskaya E."/>
        </authorList>
    </citation>
    <scope>NUCLEOTIDE SEQUENCE</scope>
</reference>
<dbReference type="InterPro" id="IPR011050">
    <property type="entry name" value="Pectin_lyase_fold/virulence"/>
</dbReference>
<accession>A0A3B1BDM2</accession>